<evidence type="ECO:0008006" key="4">
    <source>
        <dbReference type="Google" id="ProtNLM"/>
    </source>
</evidence>
<evidence type="ECO:0000313" key="2">
    <source>
        <dbReference type="EMBL" id="OQE09114.1"/>
    </source>
</evidence>
<evidence type="ECO:0000313" key="3">
    <source>
        <dbReference type="Proteomes" id="UP000191518"/>
    </source>
</evidence>
<protein>
    <recommendedName>
        <fullName evidence="4">Ecp2 effector protein domain-containing protein</fullName>
    </recommendedName>
</protein>
<accession>A0A1V6S5V2</accession>
<keyword evidence="1" id="KW-0732">Signal</keyword>
<dbReference type="OrthoDB" id="3257981at2759"/>
<dbReference type="AlphaFoldDB" id="A0A1V6S5V2"/>
<organism evidence="2 3">
    <name type="scientific">Penicillium vulpinum</name>
    <dbReference type="NCBI Taxonomy" id="29845"/>
    <lineage>
        <taxon>Eukaryota</taxon>
        <taxon>Fungi</taxon>
        <taxon>Dikarya</taxon>
        <taxon>Ascomycota</taxon>
        <taxon>Pezizomycotina</taxon>
        <taxon>Eurotiomycetes</taxon>
        <taxon>Eurotiomycetidae</taxon>
        <taxon>Eurotiales</taxon>
        <taxon>Aspergillaceae</taxon>
        <taxon>Penicillium</taxon>
    </lineage>
</organism>
<comment type="caution">
    <text evidence="2">The sequence shown here is derived from an EMBL/GenBank/DDBJ whole genome shotgun (WGS) entry which is preliminary data.</text>
</comment>
<keyword evidence="3" id="KW-1185">Reference proteome</keyword>
<proteinExistence type="predicted"/>
<dbReference type="EMBL" id="MDYP01000007">
    <property type="protein sequence ID" value="OQE09114.1"/>
    <property type="molecule type" value="Genomic_DNA"/>
</dbReference>
<sequence>MRFLALSVLAQAISVSGAVASINKGSVSYPVTPVNTITVTATATTTSLSYSTTSASPTGDAGDGTKIHVSSGCISINGVGRCKSDEGAYNIARVEGQKYSTAVIYSAFDSKNNAEWVVPTCILYARWPSSYGDLDFVRNRLMNRHNNYDQPCEMNERTDLLVPNPYYDYDNKHQ</sequence>
<reference evidence="3" key="1">
    <citation type="journal article" date="2017" name="Nat. Microbiol.">
        <title>Global analysis of biosynthetic gene clusters reveals vast potential of secondary metabolite production in Penicillium species.</title>
        <authorList>
            <person name="Nielsen J.C."/>
            <person name="Grijseels S."/>
            <person name="Prigent S."/>
            <person name="Ji B."/>
            <person name="Dainat J."/>
            <person name="Nielsen K.F."/>
            <person name="Frisvad J.C."/>
            <person name="Workman M."/>
            <person name="Nielsen J."/>
        </authorList>
    </citation>
    <scope>NUCLEOTIDE SEQUENCE [LARGE SCALE GENOMIC DNA]</scope>
    <source>
        <strain evidence="3">IBT 29486</strain>
    </source>
</reference>
<dbReference type="Proteomes" id="UP000191518">
    <property type="component" value="Unassembled WGS sequence"/>
</dbReference>
<gene>
    <name evidence="2" type="ORF">PENVUL_c007G05322</name>
</gene>
<feature type="signal peptide" evidence="1">
    <location>
        <begin position="1"/>
        <end position="20"/>
    </location>
</feature>
<feature type="chain" id="PRO_5011963505" description="Ecp2 effector protein domain-containing protein" evidence="1">
    <location>
        <begin position="21"/>
        <end position="174"/>
    </location>
</feature>
<evidence type="ECO:0000256" key="1">
    <source>
        <dbReference type="SAM" id="SignalP"/>
    </source>
</evidence>
<name>A0A1V6S5V2_9EURO</name>